<evidence type="ECO:0000313" key="1">
    <source>
        <dbReference type="EMBL" id="PPT76551.1"/>
    </source>
</evidence>
<accession>A0A2S6Z5S1</accession>
<name>A0A2S6Z5S1_9XANT</name>
<gene>
    <name evidence="1" type="ORF">XaplCFBP3122_09515</name>
</gene>
<organism evidence="1 2">
    <name type="scientific">Xanthomonas arboricola pv. populi</name>
    <dbReference type="NCBI Taxonomy" id="487823"/>
    <lineage>
        <taxon>Bacteria</taxon>
        <taxon>Pseudomonadati</taxon>
        <taxon>Pseudomonadota</taxon>
        <taxon>Gammaproteobacteria</taxon>
        <taxon>Lysobacterales</taxon>
        <taxon>Lysobacteraceae</taxon>
        <taxon>Xanthomonas</taxon>
    </lineage>
</organism>
<comment type="caution">
    <text evidence="1">The sequence shown here is derived from an EMBL/GenBank/DDBJ whole genome shotgun (WGS) entry which is preliminary data.</text>
</comment>
<evidence type="ECO:0000313" key="2">
    <source>
        <dbReference type="Proteomes" id="UP000238270"/>
    </source>
</evidence>
<protein>
    <submittedName>
        <fullName evidence="1">Uncharacterized protein</fullName>
    </submittedName>
</protein>
<dbReference type="EMBL" id="MIGV01000008">
    <property type="protein sequence ID" value="PPT76551.1"/>
    <property type="molecule type" value="Genomic_DNA"/>
</dbReference>
<proteinExistence type="predicted"/>
<sequence>MGNGESGVGSWELGVGSWVRGAGCVLFVCGPGLSGAPGQGARLWVRCHAVGLLLAPSSDGMSGRLWSLDVDPAVRRGRSGRAWLITGPGNVAQSSRWARCR</sequence>
<reference evidence="1 2" key="1">
    <citation type="submission" date="2016-08" db="EMBL/GenBank/DDBJ databases">
        <title>Evolution of the type three secretion system and type three effector repertoires in Xanthomonas.</title>
        <authorList>
            <person name="Merda D."/>
            <person name="Briand M."/>
            <person name="Bosis E."/>
            <person name="Rousseau C."/>
            <person name="Portier P."/>
            <person name="Jacques M.-A."/>
            <person name="Fischer-Le Saux M."/>
        </authorList>
    </citation>
    <scope>NUCLEOTIDE SEQUENCE [LARGE SCALE GENOMIC DNA]</scope>
    <source>
        <strain evidence="1 2">CFBP 3122</strain>
    </source>
</reference>
<dbReference type="Proteomes" id="UP000238270">
    <property type="component" value="Unassembled WGS sequence"/>
</dbReference>
<dbReference type="AlphaFoldDB" id="A0A2S6Z5S1"/>